<accession>A0A5E4Z1I2</accession>
<dbReference type="InterPro" id="IPR027417">
    <property type="entry name" value="P-loop_NTPase"/>
</dbReference>
<sequence length="91" mass="10051">MPFQHIFVDEYQDMDVLQTKLLVAMSRGIKTLRVFGDPNQAIYSFMGTQTPNVAQTLGADVMSLRKSHRVTRPTAALASSILGCSAIKAHR</sequence>
<dbReference type="InterPro" id="IPR014016">
    <property type="entry name" value="UvrD-like_ATP-bd"/>
</dbReference>
<reference evidence="7 8" key="1">
    <citation type="submission" date="2019-08" db="EMBL/GenBank/DDBJ databases">
        <authorList>
            <person name="Peeters C."/>
        </authorList>
    </citation>
    <scope>NUCLEOTIDE SEQUENCE [LARGE SCALE GENOMIC DNA]</scope>
    <source>
        <strain evidence="7 8">LMG 31111</strain>
    </source>
</reference>
<feature type="domain" description="UvrD-like helicase ATP-binding" evidence="6">
    <location>
        <begin position="3"/>
        <end position="54"/>
    </location>
</feature>
<name>A0A5E4Z1I2_9BURK</name>
<proteinExistence type="predicted"/>
<dbReference type="GO" id="GO:0005524">
    <property type="term" value="F:ATP binding"/>
    <property type="evidence" value="ECO:0007669"/>
    <property type="project" value="UniProtKB-KW"/>
</dbReference>
<gene>
    <name evidence="7" type="primary">pcrA_2</name>
    <name evidence="7" type="ORF">PCO31111_05007</name>
</gene>
<protein>
    <recommendedName>
        <fullName evidence="5">DNA 3'-5' helicase II</fullName>
    </recommendedName>
</protein>
<dbReference type="InterPro" id="IPR000212">
    <property type="entry name" value="DNA_helicase_UvrD/REP"/>
</dbReference>
<dbReference type="Pfam" id="PF00580">
    <property type="entry name" value="UvrD-helicase"/>
    <property type="match status" value="1"/>
</dbReference>
<evidence type="ECO:0000256" key="3">
    <source>
        <dbReference type="ARBA" id="ARBA00022806"/>
    </source>
</evidence>
<dbReference type="GO" id="GO:0016787">
    <property type="term" value="F:hydrolase activity"/>
    <property type="evidence" value="ECO:0007669"/>
    <property type="project" value="UniProtKB-KW"/>
</dbReference>
<dbReference type="GO" id="GO:0000725">
    <property type="term" value="P:recombinational repair"/>
    <property type="evidence" value="ECO:0007669"/>
    <property type="project" value="TreeGrafter"/>
</dbReference>
<evidence type="ECO:0000313" key="7">
    <source>
        <dbReference type="EMBL" id="VVE54999.1"/>
    </source>
</evidence>
<dbReference type="EMBL" id="CABPSE010000028">
    <property type="protein sequence ID" value="VVE54999.1"/>
    <property type="molecule type" value="Genomic_DNA"/>
</dbReference>
<evidence type="ECO:0000256" key="5">
    <source>
        <dbReference type="ARBA" id="ARBA00034923"/>
    </source>
</evidence>
<evidence type="ECO:0000256" key="4">
    <source>
        <dbReference type="ARBA" id="ARBA00022840"/>
    </source>
</evidence>
<keyword evidence="1" id="KW-0547">Nucleotide-binding</keyword>
<dbReference type="PANTHER" id="PTHR11070:SF2">
    <property type="entry name" value="ATP-DEPENDENT DNA HELICASE SRS2"/>
    <property type="match status" value="1"/>
</dbReference>
<keyword evidence="3 7" id="KW-0347">Helicase</keyword>
<dbReference type="Gene3D" id="3.40.50.300">
    <property type="entry name" value="P-loop containing nucleotide triphosphate hydrolases"/>
    <property type="match status" value="1"/>
</dbReference>
<evidence type="ECO:0000256" key="2">
    <source>
        <dbReference type="ARBA" id="ARBA00022801"/>
    </source>
</evidence>
<evidence type="ECO:0000256" key="1">
    <source>
        <dbReference type="ARBA" id="ARBA00022741"/>
    </source>
</evidence>
<keyword evidence="4" id="KW-0067">ATP-binding</keyword>
<dbReference type="SUPFAM" id="SSF52540">
    <property type="entry name" value="P-loop containing nucleoside triphosphate hydrolases"/>
    <property type="match status" value="1"/>
</dbReference>
<dbReference type="AlphaFoldDB" id="A0A5E4Z1I2"/>
<dbReference type="PANTHER" id="PTHR11070">
    <property type="entry name" value="UVRD / RECB / PCRA DNA HELICASE FAMILY MEMBER"/>
    <property type="match status" value="1"/>
</dbReference>
<organism evidence="7 8">
    <name type="scientific">Pandoraea communis</name>
    <dbReference type="NCBI Taxonomy" id="2508297"/>
    <lineage>
        <taxon>Bacteria</taxon>
        <taxon>Pseudomonadati</taxon>
        <taxon>Pseudomonadota</taxon>
        <taxon>Betaproteobacteria</taxon>
        <taxon>Burkholderiales</taxon>
        <taxon>Burkholderiaceae</taxon>
        <taxon>Pandoraea</taxon>
    </lineage>
</organism>
<keyword evidence="8" id="KW-1185">Reference proteome</keyword>
<dbReference type="GO" id="GO:0003677">
    <property type="term" value="F:DNA binding"/>
    <property type="evidence" value="ECO:0007669"/>
    <property type="project" value="InterPro"/>
</dbReference>
<keyword evidence="2 7" id="KW-0378">Hydrolase</keyword>
<dbReference type="GO" id="GO:0005829">
    <property type="term" value="C:cytosol"/>
    <property type="evidence" value="ECO:0007669"/>
    <property type="project" value="TreeGrafter"/>
</dbReference>
<dbReference type="GO" id="GO:0043138">
    <property type="term" value="F:3'-5' DNA helicase activity"/>
    <property type="evidence" value="ECO:0007669"/>
    <property type="project" value="TreeGrafter"/>
</dbReference>
<dbReference type="Proteomes" id="UP000383971">
    <property type="component" value="Unassembled WGS sequence"/>
</dbReference>
<evidence type="ECO:0000259" key="6">
    <source>
        <dbReference type="Pfam" id="PF00580"/>
    </source>
</evidence>
<evidence type="ECO:0000313" key="8">
    <source>
        <dbReference type="Proteomes" id="UP000383971"/>
    </source>
</evidence>